<dbReference type="InterPro" id="IPR011050">
    <property type="entry name" value="Pectin_lyase_fold/virulence"/>
</dbReference>
<comment type="similarity">
    <text evidence="1 5">Belongs to the glycosyl hydrolase 28 family.</text>
</comment>
<dbReference type="GO" id="GO:0004650">
    <property type="term" value="F:polygalacturonase activity"/>
    <property type="evidence" value="ECO:0007669"/>
    <property type="project" value="InterPro"/>
</dbReference>
<protein>
    <submittedName>
        <fullName evidence="7">Glycoside hydrolase family 28</fullName>
    </submittedName>
</protein>
<accession>A0A191XT07</accession>
<reference evidence="7" key="1">
    <citation type="journal article" date="2016" name="Sci. Rep.">
        <title>Horizontal Gene Transfer of Pectinases from Bacteria Preceded the Diversification of Stick and Leaf Insects.</title>
        <authorList>
            <person name="Shelomi M."/>
            <person name="Danchin E.G."/>
            <person name="Heckel D."/>
            <person name="Wipfler B."/>
            <person name="Bradler S."/>
            <person name="Zhou X."/>
            <person name="Pauchet Y."/>
        </authorList>
    </citation>
    <scope>NUCLEOTIDE SEQUENCE</scope>
    <source>
        <strain evidence="7">MEX7-3</strain>
        <tissue evidence="7">Midgut</tissue>
    </source>
</reference>
<dbReference type="InterPro" id="IPR000743">
    <property type="entry name" value="Glyco_hydro_28"/>
</dbReference>
<keyword evidence="6" id="KW-0732">Signal</keyword>
<dbReference type="InterPro" id="IPR051801">
    <property type="entry name" value="GH28_Enzymes"/>
</dbReference>
<dbReference type="InterPro" id="IPR012334">
    <property type="entry name" value="Pectin_lyas_fold"/>
</dbReference>
<dbReference type="InterPro" id="IPR006626">
    <property type="entry name" value="PbH1"/>
</dbReference>
<organism evidence="7">
    <name type="scientific">Medauroidea extradentata</name>
    <dbReference type="NCBI Taxonomy" id="614211"/>
    <lineage>
        <taxon>Eukaryota</taxon>
        <taxon>Metazoa</taxon>
        <taxon>Ecdysozoa</taxon>
        <taxon>Arthropoda</taxon>
        <taxon>Hexapoda</taxon>
        <taxon>Insecta</taxon>
        <taxon>Pterygota</taxon>
        <taxon>Neoptera</taxon>
        <taxon>Polyneoptera</taxon>
        <taxon>Phasmatodea</taxon>
        <taxon>Verophasmatodea</taxon>
        <taxon>Anareolatae</taxon>
        <taxon>Phasmatidae</taxon>
        <taxon>Clitumninae</taxon>
        <taxon>Medaurini</taxon>
        <taxon>Medauroidea</taxon>
    </lineage>
</organism>
<dbReference type="SUPFAM" id="SSF51126">
    <property type="entry name" value="Pectin lyase-like"/>
    <property type="match status" value="1"/>
</dbReference>
<evidence type="ECO:0000313" key="7">
    <source>
        <dbReference type="EMBL" id="ANJ43614.1"/>
    </source>
</evidence>
<dbReference type="PROSITE" id="PS00502">
    <property type="entry name" value="POLYGALACTURONASE"/>
    <property type="match status" value="1"/>
</dbReference>
<sequence>MLGRWSILCVAVVLLHVSSARDLRTVTEPKIPQSCTVLKATSGDETTTIQNALDKCAKGKAVELSSGTFSSGPLTVPSGVSLLVNSGATLKAIPNPALYDEGKKTCGTLDNYGVGCKPFITIRGATGSGIYGKGTIDGQGGETMTGKSESWWKLARRAKAKNNFQNNPKMIQVNDSSDITLYQITLKNGPYYHVYSSNTYGLTIWGITIDTSPSSRNTDGVDPMGSQNITIAHCNISTGDDNVANKAMDRPTAHVSILNNHFGRGHGMSIGSEIMYGVSDVTVSNLTLDGPNYGLRIKSNRYRGGVVTGVTYTNVCITNVKNPIFMDMNYEKRTGKLTPSFQNITFNNIKVLTEGDYTFNGLSDSNPIEVTLNDVHVVKNSKWVSSHAKISGTYEEGATGTTCGNAGYQ</sequence>
<keyword evidence="3 5" id="KW-0326">Glycosidase</keyword>
<dbReference type="GO" id="GO:0005975">
    <property type="term" value="P:carbohydrate metabolic process"/>
    <property type="evidence" value="ECO:0007669"/>
    <property type="project" value="InterPro"/>
</dbReference>
<dbReference type="Pfam" id="PF00295">
    <property type="entry name" value="Glyco_hydro_28"/>
    <property type="match status" value="1"/>
</dbReference>
<evidence type="ECO:0000256" key="3">
    <source>
        <dbReference type="ARBA" id="ARBA00023295"/>
    </source>
</evidence>
<dbReference type="PANTHER" id="PTHR31339:SF9">
    <property type="entry name" value="PLASMIN AND FIBRONECTIN-BINDING PROTEIN A"/>
    <property type="match status" value="1"/>
</dbReference>
<name>A0A191XT07_9NEOP</name>
<evidence type="ECO:0000256" key="1">
    <source>
        <dbReference type="ARBA" id="ARBA00008834"/>
    </source>
</evidence>
<dbReference type="SMART" id="SM00710">
    <property type="entry name" value="PbH1"/>
    <property type="match status" value="3"/>
</dbReference>
<evidence type="ECO:0000256" key="4">
    <source>
        <dbReference type="PROSITE-ProRule" id="PRU10052"/>
    </source>
</evidence>
<evidence type="ECO:0000256" key="2">
    <source>
        <dbReference type="ARBA" id="ARBA00022801"/>
    </source>
</evidence>
<dbReference type="Gene3D" id="2.160.20.10">
    <property type="entry name" value="Single-stranded right-handed beta-helix, Pectin lyase-like"/>
    <property type="match status" value="1"/>
</dbReference>
<dbReference type="AlphaFoldDB" id="A0A191XT07"/>
<evidence type="ECO:0000256" key="5">
    <source>
        <dbReference type="RuleBase" id="RU361169"/>
    </source>
</evidence>
<feature type="active site" evidence="4">
    <location>
        <position position="266"/>
    </location>
</feature>
<feature type="signal peptide" evidence="6">
    <location>
        <begin position="1"/>
        <end position="20"/>
    </location>
</feature>
<dbReference type="EMBL" id="KT921941">
    <property type="protein sequence ID" value="ANJ43614.1"/>
    <property type="molecule type" value="mRNA"/>
</dbReference>
<evidence type="ECO:0000256" key="6">
    <source>
        <dbReference type="SAM" id="SignalP"/>
    </source>
</evidence>
<dbReference type="PANTHER" id="PTHR31339">
    <property type="entry name" value="PECTIN LYASE-RELATED"/>
    <property type="match status" value="1"/>
</dbReference>
<keyword evidence="2 5" id="KW-0378">Hydrolase</keyword>
<feature type="chain" id="PRO_5008249610" evidence="6">
    <location>
        <begin position="21"/>
        <end position="409"/>
    </location>
</feature>
<proteinExistence type="evidence at transcript level"/>